<feature type="modified residue" description="4-aspartylphosphate" evidence="1">
    <location>
        <position position="52"/>
    </location>
</feature>
<dbReference type="InterPro" id="IPR011006">
    <property type="entry name" value="CheY-like_superfamily"/>
</dbReference>
<gene>
    <name evidence="3" type="ORF">SAMN04487996_111326</name>
</gene>
<dbReference type="Gene3D" id="3.40.50.2300">
    <property type="match status" value="1"/>
</dbReference>
<evidence type="ECO:0000259" key="2">
    <source>
        <dbReference type="PROSITE" id="PS50110"/>
    </source>
</evidence>
<organism evidence="3 4">
    <name type="scientific">Dyadobacter soli</name>
    <dbReference type="NCBI Taxonomy" id="659014"/>
    <lineage>
        <taxon>Bacteria</taxon>
        <taxon>Pseudomonadati</taxon>
        <taxon>Bacteroidota</taxon>
        <taxon>Cytophagia</taxon>
        <taxon>Cytophagales</taxon>
        <taxon>Spirosomataceae</taxon>
        <taxon>Dyadobacter</taxon>
    </lineage>
</organism>
<dbReference type="SMART" id="SM00448">
    <property type="entry name" value="REC"/>
    <property type="match status" value="1"/>
</dbReference>
<name>A0A1G7MPZ0_9BACT</name>
<dbReference type="AlphaFoldDB" id="A0A1G7MPZ0"/>
<dbReference type="Pfam" id="PF00072">
    <property type="entry name" value="Response_reg"/>
    <property type="match status" value="1"/>
</dbReference>
<dbReference type="GO" id="GO:0000160">
    <property type="term" value="P:phosphorelay signal transduction system"/>
    <property type="evidence" value="ECO:0007669"/>
    <property type="project" value="InterPro"/>
</dbReference>
<evidence type="ECO:0000313" key="3">
    <source>
        <dbReference type="EMBL" id="SDF63150.1"/>
    </source>
</evidence>
<keyword evidence="4" id="KW-1185">Reference proteome</keyword>
<sequence>MIDDDSDEHEIFKMAVDDLHQSLNTLFFYDCESAIEHFSQSTAVAPGYVFMDFRLPRIDGDSCLQELQRLKQFDEPLLVIFSSSLPGDWREKLLNVGADEFLEKTSSIELLSQRIANLIETS</sequence>
<feature type="domain" description="Response regulatory" evidence="2">
    <location>
        <begin position="1"/>
        <end position="119"/>
    </location>
</feature>
<dbReference type="PROSITE" id="PS50110">
    <property type="entry name" value="RESPONSE_REGULATORY"/>
    <property type="match status" value="1"/>
</dbReference>
<dbReference type="CDD" id="cd00156">
    <property type="entry name" value="REC"/>
    <property type="match status" value="1"/>
</dbReference>
<evidence type="ECO:0000256" key="1">
    <source>
        <dbReference type="PROSITE-ProRule" id="PRU00169"/>
    </source>
</evidence>
<dbReference type="EMBL" id="FNAN01000011">
    <property type="protein sequence ID" value="SDF63150.1"/>
    <property type="molecule type" value="Genomic_DNA"/>
</dbReference>
<accession>A0A1G7MPZ0</accession>
<dbReference type="Proteomes" id="UP000198748">
    <property type="component" value="Unassembled WGS sequence"/>
</dbReference>
<reference evidence="4" key="1">
    <citation type="submission" date="2016-10" db="EMBL/GenBank/DDBJ databases">
        <authorList>
            <person name="Varghese N."/>
            <person name="Submissions S."/>
        </authorList>
    </citation>
    <scope>NUCLEOTIDE SEQUENCE [LARGE SCALE GENOMIC DNA]</scope>
    <source>
        <strain evidence="4">DSM 25329</strain>
    </source>
</reference>
<dbReference type="InterPro" id="IPR001789">
    <property type="entry name" value="Sig_transdc_resp-reg_receiver"/>
</dbReference>
<keyword evidence="1" id="KW-0597">Phosphoprotein</keyword>
<evidence type="ECO:0000313" key="4">
    <source>
        <dbReference type="Proteomes" id="UP000198748"/>
    </source>
</evidence>
<protein>
    <submittedName>
        <fullName evidence="3">Response regulator receiver domain-containing protein</fullName>
    </submittedName>
</protein>
<dbReference type="SUPFAM" id="SSF52172">
    <property type="entry name" value="CheY-like"/>
    <property type="match status" value="1"/>
</dbReference>
<dbReference type="STRING" id="659014.SAMN04487996_111326"/>
<proteinExistence type="predicted"/>